<reference evidence="2" key="1">
    <citation type="submission" date="2018-07" db="EMBL/GenBank/DDBJ databases">
        <title>Comparative genomics of catfishes provides insights into carnivory and benthic adaptation.</title>
        <authorList>
            <person name="Zhang Y."/>
            <person name="Wang D."/>
            <person name="Peng Z."/>
            <person name="Zheng S."/>
            <person name="Shao F."/>
            <person name="Tao W."/>
        </authorList>
    </citation>
    <scope>NUCLEOTIDE SEQUENCE</scope>
    <source>
        <strain evidence="2">Chongqing</strain>
    </source>
</reference>
<comment type="caution">
    <text evidence="2">The sequence shown here is derived from an EMBL/GenBank/DDBJ whole genome shotgun (WGS) entry which is preliminary data.</text>
</comment>
<dbReference type="EMBL" id="MU550682">
    <property type="protein sequence ID" value="KAI5627431.1"/>
    <property type="molecule type" value="Genomic_DNA"/>
</dbReference>
<dbReference type="Proteomes" id="UP001205998">
    <property type="component" value="Unassembled WGS sequence"/>
</dbReference>
<dbReference type="PANTHER" id="PTHR46888:SF1">
    <property type="entry name" value="RIBONUCLEASE H"/>
    <property type="match status" value="1"/>
</dbReference>
<name>A0AAD5FSV4_SILAS</name>
<keyword evidence="3" id="KW-1185">Reference proteome</keyword>
<dbReference type="SUPFAM" id="SSF47353">
    <property type="entry name" value="Retrovirus capsid dimerization domain-like"/>
    <property type="match status" value="1"/>
</dbReference>
<dbReference type="PROSITE" id="PS50804">
    <property type="entry name" value="SCAN_BOX"/>
    <property type="match status" value="1"/>
</dbReference>
<dbReference type="InterPro" id="IPR038269">
    <property type="entry name" value="SCAN_sf"/>
</dbReference>
<dbReference type="Gene3D" id="1.10.4020.10">
    <property type="entry name" value="DNA breaking-rejoining enzymes"/>
    <property type="match status" value="1"/>
</dbReference>
<sequence>MERALRLLPLLPREAQLAAQQLPADRMLEYDDLKRAILQRVGRTPEQHRHRFRALMLHEVGRPFAFAHQLCDACRRWLRDEDRSTDEVLDRVVLKQFIARLPPRTVEWVQCQRLENVERAIFAFDST</sequence>
<dbReference type="AlphaFoldDB" id="A0AAD5FSV4"/>
<dbReference type="InterPro" id="IPR003309">
    <property type="entry name" value="SCAN_dom"/>
</dbReference>
<dbReference type="PANTHER" id="PTHR46888">
    <property type="entry name" value="ZINC KNUCKLE DOMAINCONTAINING PROTEIN-RELATED"/>
    <property type="match status" value="1"/>
</dbReference>
<feature type="non-terminal residue" evidence="2">
    <location>
        <position position="127"/>
    </location>
</feature>
<dbReference type="Pfam" id="PF02023">
    <property type="entry name" value="SCAN"/>
    <property type="match status" value="1"/>
</dbReference>
<feature type="domain" description="SCAN box" evidence="1">
    <location>
        <begin position="49"/>
        <end position="126"/>
    </location>
</feature>
<evidence type="ECO:0000313" key="2">
    <source>
        <dbReference type="EMBL" id="KAI5627431.1"/>
    </source>
</evidence>
<gene>
    <name evidence="2" type="ORF">C0J50_8517</name>
</gene>
<organism evidence="2 3">
    <name type="scientific">Silurus asotus</name>
    <name type="common">Amur catfish</name>
    <name type="synonym">Parasilurus asotus</name>
    <dbReference type="NCBI Taxonomy" id="30991"/>
    <lineage>
        <taxon>Eukaryota</taxon>
        <taxon>Metazoa</taxon>
        <taxon>Chordata</taxon>
        <taxon>Craniata</taxon>
        <taxon>Vertebrata</taxon>
        <taxon>Euteleostomi</taxon>
        <taxon>Actinopterygii</taxon>
        <taxon>Neopterygii</taxon>
        <taxon>Teleostei</taxon>
        <taxon>Ostariophysi</taxon>
        <taxon>Siluriformes</taxon>
        <taxon>Siluridae</taxon>
        <taxon>Silurus</taxon>
    </lineage>
</organism>
<evidence type="ECO:0000313" key="3">
    <source>
        <dbReference type="Proteomes" id="UP001205998"/>
    </source>
</evidence>
<evidence type="ECO:0000259" key="1">
    <source>
        <dbReference type="PROSITE" id="PS50804"/>
    </source>
</evidence>
<accession>A0AAD5FSV4</accession>
<proteinExistence type="predicted"/>
<protein>
    <recommendedName>
        <fullName evidence="1">SCAN box domain-containing protein</fullName>
    </recommendedName>
</protein>